<gene>
    <name evidence="9" type="ORF">NEMVEDRAFT_v1g211784</name>
</gene>
<evidence type="ECO:0000256" key="6">
    <source>
        <dbReference type="SAM" id="Phobius"/>
    </source>
</evidence>
<dbReference type="SUPFAM" id="SSF49562">
    <property type="entry name" value="C2 domain (Calcium/lipid-binding domain, CaLB)"/>
    <property type="match status" value="1"/>
</dbReference>
<evidence type="ECO:0000313" key="10">
    <source>
        <dbReference type="Proteomes" id="UP000001593"/>
    </source>
</evidence>
<keyword evidence="6" id="KW-1133">Transmembrane helix</keyword>
<evidence type="ECO:0000256" key="5">
    <source>
        <dbReference type="ARBA" id="ARBA00023136"/>
    </source>
</evidence>
<sequence length="574" mass="65682">MANETADEIEAKARREREDTQLRLSLFVIALLSLTWLLGAYGFSYLWCLFIIPLLFTIWYRKNCRILEDRVREAEIKVHRRKALRDEETTEWLNFILNRWWNFSETSICQLVRDSLNPVLDYSRPSFIENMELVEFSFGKKTPFLKYVKVFENIDEGDSVNEPATDSNVFEPPDKIKERQRHLLVLNMDLCLHAPDTNIIIRVRLGGKMLGADVDVGLEDVSLSGRAQIVFELDHMVPFPHMKSVAVTFLEKPEVGFDVRMMKAVQVMDIPMLKDFINALVMDSLTYDDQVFASFKVGEQEEKCSEKTQGGTSWEGSFSFLIYDLTAENLIVEVRGKRVFGTKYTIAKYKLFLNALGLEKKKKVDTTLEKEGIKGSRLEITLEYAPLKTFEVSTRTNEEEFLSKYKMDEPVNIKSGVLLVALHSGSKLLSMDADGYSDPYCIITSNREKVKTTSVVEGTVNPVWDSITEILVKDINKTNLHFFVYDRDRNWQGQADDFMGSCALSLNSDNPAMIKKKLDVKYKVFGKKRSEDSFLDAGSIMVSTVFQPVEFVAKSETEGDTTPLENGEHIDDLN</sequence>
<feature type="domain" description="C2" evidence="7">
    <location>
        <begin position="395"/>
        <end position="522"/>
    </location>
</feature>
<dbReference type="PANTHER" id="PTHR46980">
    <property type="entry name" value="TRICALBIN-1-RELATED"/>
    <property type="match status" value="1"/>
</dbReference>
<dbReference type="GO" id="GO:0005783">
    <property type="term" value="C:endoplasmic reticulum"/>
    <property type="evidence" value="ECO:0000318"/>
    <property type="project" value="GO_Central"/>
</dbReference>
<dbReference type="STRING" id="45351.A7SG61"/>
<dbReference type="GO" id="GO:0008289">
    <property type="term" value="F:lipid binding"/>
    <property type="evidence" value="ECO:0000318"/>
    <property type="project" value="GO_Central"/>
</dbReference>
<dbReference type="InParanoid" id="A7SG61"/>
<dbReference type="GO" id="GO:0090158">
    <property type="term" value="P:endoplasmic reticulum membrane organization"/>
    <property type="evidence" value="ECO:0000318"/>
    <property type="project" value="GO_Central"/>
</dbReference>
<name>A7SG61_NEMVE</name>
<dbReference type="SMART" id="SM00239">
    <property type="entry name" value="C2"/>
    <property type="match status" value="1"/>
</dbReference>
<dbReference type="Pfam" id="PF25669">
    <property type="entry name" value="SMP_MUG190-like"/>
    <property type="match status" value="1"/>
</dbReference>
<keyword evidence="2" id="KW-0813">Transport</keyword>
<dbReference type="InterPro" id="IPR000008">
    <property type="entry name" value="C2_dom"/>
</dbReference>
<dbReference type="EMBL" id="DS469650">
    <property type="protein sequence ID" value="EDO37277.1"/>
    <property type="molecule type" value="Genomic_DNA"/>
</dbReference>
<evidence type="ECO:0000259" key="8">
    <source>
        <dbReference type="PROSITE" id="PS51847"/>
    </source>
</evidence>
<dbReference type="CDD" id="cd00030">
    <property type="entry name" value="C2"/>
    <property type="match status" value="1"/>
</dbReference>
<keyword evidence="5 6" id="KW-0472">Membrane</keyword>
<dbReference type="InterPro" id="IPR031468">
    <property type="entry name" value="SMP_LBD"/>
</dbReference>
<feature type="non-terminal residue" evidence="9">
    <location>
        <position position="1"/>
    </location>
</feature>
<dbReference type="OMA" id="YPFGMEN"/>
<evidence type="ECO:0000259" key="7">
    <source>
        <dbReference type="PROSITE" id="PS50004"/>
    </source>
</evidence>
<keyword evidence="10" id="KW-1185">Reference proteome</keyword>
<feature type="domain" description="SMP-LTD" evidence="8">
    <location>
        <begin position="86"/>
        <end position="301"/>
    </location>
</feature>
<keyword evidence="4" id="KW-0446">Lipid-binding</keyword>
<proteinExistence type="predicted"/>
<keyword evidence="6" id="KW-0812">Transmembrane</keyword>
<reference evidence="9 10" key="1">
    <citation type="journal article" date="2007" name="Science">
        <title>Sea anemone genome reveals ancestral eumetazoan gene repertoire and genomic organization.</title>
        <authorList>
            <person name="Putnam N.H."/>
            <person name="Srivastava M."/>
            <person name="Hellsten U."/>
            <person name="Dirks B."/>
            <person name="Chapman J."/>
            <person name="Salamov A."/>
            <person name="Terry A."/>
            <person name="Shapiro H."/>
            <person name="Lindquist E."/>
            <person name="Kapitonov V.V."/>
            <person name="Jurka J."/>
            <person name="Genikhovich G."/>
            <person name="Grigoriev I.V."/>
            <person name="Lucas S.M."/>
            <person name="Steele R.E."/>
            <person name="Finnerty J.R."/>
            <person name="Technau U."/>
            <person name="Martindale M.Q."/>
            <person name="Rokhsar D.S."/>
        </authorList>
    </citation>
    <scope>NUCLEOTIDE SEQUENCE [LARGE SCALE GENOMIC DNA]</scope>
    <source>
        <strain evidence="10">CH2 X CH6</strain>
    </source>
</reference>
<keyword evidence="3" id="KW-0445">Lipid transport</keyword>
<evidence type="ECO:0000256" key="2">
    <source>
        <dbReference type="ARBA" id="ARBA00022448"/>
    </source>
</evidence>
<dbReference type="eggNOG" id="KOG1030">
    <property type="taxonomic scope" value="Eukaryota"/>
</dbReference>
<dbReference type="InterPro" id="IPR035892">
    <property type="entry name" value="C2_domain_sf"/>
</dbReference>
<evidence type="ECO:0000256" key="3">
    <source>
        <dbReference type="ARBA" id="ARBA00023055"/>
    </source>
</evidence>
<dbReference type="PROSITE" id="PS51847">
    <property type="entry name" value="SMP"/>
    <property type="match status" value="1"/>
</dbReference>
<evidence type="ECO:0000256" key="4">
    <source>
        <dbReference type="ARBA" id="ARBA00023121"/>
    </source>
</evidence>
<comment type="subcellular location">
    <subcellularLocation>
        <location evidence="1">Membrane</location>
    </subcellularLocation>
</comment>
<dbReference type="GO" id="GO:0035621">
    <property type="term" value="P:ER to Golgi ceramide transport"/>
    <property type="evidence" value="ECO:0000318"/>
    <property type="project" value="GO_Central"/>
</dbReference>
<dbReference type="PANTHER" id="PTHR46980:SF2">
    <property type="entry name" value="TRICALBIN-1-RELATED"/>
    <property type="match status" value="1"/>
</dbReference>
<dbReference type="Gene3D" id="2.60.40.150">
    <property type="entry name" value="C2 domain"/>
    <property type="match status" value="1"/>
</dbReference>
<evidence type="ECO:0000256" key="1">
    <source>
        <dbReference type="ARBA" id="ARBA00004370"/>
    </source>
</evidence>
<feature type="transmembrane region" description="Helical" evidence="6">
    <location>
        <begin position="21"/>
        <end position="38"/>
    </location>
</feature>
<protein>
    <submittedName>
        <fullName evidence="9">Uncharacterized protein</fullName>
    </submittedName>
</protein>
<organism evidence="9 10">
    <name type="scientific">Nematostella vectensis</name>
    <name type="common">Starlet sea anemone</name>
    <dbReference type="NCBI Taxonomy" id="45351"/>
    <lineage>
        <taxon>Eukaryota</taxon>
        <taxon>Metazoa</taxon>
        <taxon>Cnidaria</taxon>
        <taxon>Anthozoa</taxon>
        <taxon>Hexacorallia</taxon>
        <taxon>Actiniaria</taxon>
        <taxon>Edwardsiidae</taxon>
        <taxon>Nematostella</taxon>
    </lineage>
</organism>
<dbReference type="GO" id="GO:0005886">
    <property type="term" value="C:plasma membrane"/>
    <property type="evidence" value="ECO:0000318"/>
    <property type="project" value="GO_Central"/>
</dbReference>
<dbReference type="Pfam" id="PF00168">
    <property type="entry name" value="C2"/>
    <property type="match status" value="2"/>
</dbReference>
<dbReference type="PROSITE" id="PS50004">
    <property type="entry name" value="C2"/>
    <property type="match status" value="1"/>
</dbReference>
<accession>A7SG61</accession>
<dbReference type="HOGENOM" id="CLU_475382_0_0_1"/>
<dbReference type="PhylomeDB" id="A7SG61"/>
<dbReference type="eggNOG" id="KOG1012">
    <property type="taxonomic scope" value="Eukaryota"/>
</dbReference>
<dbReference type="Proteomes" id="UP000001593">
    <property type="component" value="Unassembled WGS sequence"/>
</dbReference>
<dbReference type="AlphaFoldDB" id="A7SG61"/>
<evidence type="ECO:0000313" key="9">
    <source>
        <dbReference type="EMBL" id="EDO37277.1"/>
    </source>
</evidence>
<dbReference type="InterPro" id="IPR052455">
    <property type="entry name" value="Tricalbin_domain"/>
</dbReference>